<dbReference type="InterPro" id="IPR009937">
    <property type="entry name" value="Phage_holin_3_6"/>
</dbReference>
<gene>
    <name evidence="2" type="ORF">B5766_01445</name>
</gene>
<reference evidence="3" key="1">
    <citation type="submission" date="2017-03" db="EMBL/GenBank/DDBJ databases">
        <authorList>
            <person name="Lund M.B."/>
        </authorList>
    </citation>
    <scope>NUCLEOTIDE SEQUENCE [LARGE SCALE GENOMIC DNA]</scope>
</reference>
<sequence length="136" mass="14326">MVTSQPSDERSLLTILGQLPDTIHNLIRAEIAQIRTELSYKAKNFGIGSGMFAAAAFVAIFLLGTLIAAAILALSLVVPGWAAALIVSGVLILLIGVLVIIGVVCFRRGATPLESVESIRSDLHALKGVGAYDSRR</sequence>
<evidence type="ECO:0000313" key="2">
    <source>
        <dbReference type="EMBL" id="PDQ36259.1"/>
    </source>
</evidence>
<dbReference type="EMBL" id="NAEP01000018">
    <property type="protein sequence ID" value="PDQ36259.1"/>
    <property type="molecule type" value="Genomic_DNA"/>
</dbReference>
<dbReference type="AlphaFoldDB" id="A0A2A6FU64"/>
<keyword evidence="1" id="KW-0812">Transmembrane</keyword>
<keyword evidence="1" id="KW-0472">Membrane</keyword>
<evidence type="ECO:0008006" key="4">
    <source>
        <dbReference type="Google" id="ProtNLM"/>
    </source>
</evidence>
<accession>A0A2A6FU64</accession>
<organism evidence="2 3">
    <name type="scientific">Candidatus Lumbricidiphila eiseniae</name>
    <dbReference type="NCBI Taxonomy" id="1969409"/>
    <lineage>
        <taxon>Bacteria</taxon>
        <taxon>Bacillati</taxon>
        <taxon>Actinomycetota</taxon>
        <taxon>Actinomycetes</taxon>
        <taxon>Micrococcales</taxon>
        <taxon>Microbacteriaceae</taxon>
        <taxon>Candidatus Lumbricidiphila</taxon>
    </lineage>
</organism>
<evidence type="ECO:0000313" key="3">
    <source>
        <dbReference type="Proteomes" id="UP000219994"/>
    </source>
</evidence>
<keyword evidence="1" id="KW-1133">Transmembrane helix</keyword>
<feature type="transmembrane region" description="Helical" evidence="1">
    <location>
        <begin position="81"/>
        <end position="106"/>
    </location>
</feature>
<dbReference type="Proteomes" id="UP000219994">
    <property type="component" value="Unassembled WGS sequence"/>
</dbReference>
<name>A0A2A6FU64_9MICO</name>
<comment type="caution">
    <text evidence="2">The sequence shown here is derived from an EMBL/GenBank/DDBJ whole genome shotgun (WGS) entry which is preliminary data.</text>
</comment>
<proteinExistence type="predicted"/>
<feature type="transmembrane region" description="Helical" evidence="1">
    <location>
        <begin position="51"/>
        <end position="75"/>
    </location>
</feature>
<dbReference type="Pfam" id="PF07332">
    <property type="entry name" value="Phage_holin_3_6"/>
    <property type="match status" value="1"/>
</dbReference>
<evidence type="ECO:0000256" key="1">
    <source>
        <dbReference type="SAM" id="Phobius"/>
    </source>
</evidence>
<protein>
    <recommendedName>
        <fullName evidence="4">Phage holin family protein</fullName>
    </recommendedName>
</protein>